<name>A0A6F8T8E7_9GAMM</name>
<accession>A0A6F8T8E7</accession>
<dbReference type="KEGG" id="lant:TUM19329_28440"/>
<evidence type="ECO:0000313" key="4">
    <source>
        <dbReference type="Proteomes" id="UP000502894"/>
    </source>
</evidence>
<gene>
    <name evidence="3" type="ORF">TUM19329_28440</name>
</gene>
<dbReference type="AlphaFoldDB" id="A0A6F8T8E7"/>
<protein>
    <submittedName>
        <fullName evidence="3">Uncharacterized protein</fullName>
    </submittedName>
</protein>
<reference evidence="3" key="1">
    <citation type="journal article" date="2020" name="Microbiol. Resour. Announc.">
        <title>Complete Genome Sequence of Novel Psychrotolerant Legionella Strain TUM19329, Isolated from Antarctic Lake Sediment.</title>
        <authorList>
            <person name="Shimada S."/>
            <person name="Nakai R."/>
            <person name="Aoki K."/>
            <person name="Shimoeda N."/>
            <person name="Ohno G."/>
            <person name="Miyazaki Y."/>
            <person name="Kudoh S."/>
            <person name="Imura S."/>
            <person name="Watanabe K."/>
            <person name="Ishii Y."/>
            <person name="Tateda K."/>
        </authorList>
    </citation>
    <scope>NUCLEOTIDE SEQUENCE [LARGE SCALE GENOMIC DNA]</scope>
    <source>
        <strain evidence="3">TUM19329</strain>
    </source>
</reference>
<keyword evidence="2" id="KW-1133">Transmembrane helix</keyword>
<evidence type="ECO:0000313" key="3">
    <source>
        <dbReference type="EMBL" id="BCA96483.1"/>
    </source>
</evidence>
<feature type="transmembrane region" description="Helical" evidence="2">
    <location>
        <begin position="177"/>
        <end position="202"/>
    </location>
</feature>
<proteinExistence type="predicted"/>
<keyword evidence="4" id="KW-1185">Reference proteome</keyword>
<dbReference type="RefSeq" id="WP_173237797.1">
    <property type="nucleotide sequence ID" value="NZ_AP022839.1"/>
</dbReference>
<keyword evidence="2" id="KW-0472">Membrane</keyword>
<evidence type="ECO:0000256" key="2">
    <source>
        <dbReference type="SAM" id="Phobius"/>
    </source>
</evidence>
<organism evidence="3 4">
    <name type="scientific">Legionella antarctica</name>
    <dbReference type="NCBI Taxonomy" id="2708020"/>
    <lineage>
        <taxon>Bacteria</taxon>
        <taxon>Pseudomonadati</taxon>
        <taxon>Pseudomonadota</taxon>
        <taxon>Gammaproteobacteria</taxon>
        <taxon>Legionellales</taxon>
        <taxon>Legionellaceae</taxon>
        <taxon>Legionella</taxon>
    </lineage>
</organism>
<sequence length="232" mass="27202">MQQEEIFSKQKEEQLRIQQEEIFSKQKEEQLRIQQEQLLMQEEERLSQQEEKKLRMQQEQLLMQKEERLSQQEEKKLRMQQEKPGTTANAVPNPFELEFKQKIDLLTKKMIQFQDEPNHKDAFDAASLLYDKLKEEGDDYFGNPPTRDSYQEFKKNCEGHIKTARLELDNHRGWTKIILNVIAIVLSAGIGYLFAAGVNMAVNKGKFTFFSTDSSLVIDEIEDSINKSKPTP</sequence>
<feature type="compositionally biased region" description="Basic and acidic residues" evidence="1">
    <location>
        <begin position="67"/>
        <end position="81"/>
    </location>
</feature>
<dbReference type="EMBL" id="AP022839">
    <property type="protein sequence ID" value="BCA96483.1"/>
    <property type="molecule type" value="Genomic_DNA"/>
</dbReference>
<dbReference type="Proteomes" id="UP000502894">
    <property type="component" value="Chromosome"/>
</dbReference>
<feature type="region of interest" description="Disordered" evidence="1">
    <location>
        <begin position="67"/>
        <end position="91"/>
    </location>
</feature>
<evidence type="ECO:0000256" key="1">
    <source>
        <dbReference type="SAM" id="MobiDB-lite"/>
    </source>
</evidence>
<keyword evidence="2" id="KW-0812">Transmembrane</keyword>